<dbReference type="Pfam" id="PF01498">
    <property type="entry name" value="HTH_Tnp_Tc3_2"/>
    <property type="match status" value="1"/>
</dbReference>
<reference evidence="4" key="1">
    <citation type="submission" date="2025-08" db="UniProtKB">
        <authorList>
            <consortium name="RefSeq"/>
        </authorList>
    </citation>
    <scope>IDENTIFICATION</scope>
    <source>
        <tissue evidence="4">Testes</tissue>
    </source>
</reference>
<organism evidence="3 4">
    <name type="scientific">Saccoglossus kowalevskii</name>
    <name type="common">Acorn worm</name>
    <dbReference type="NCBI Taxonomy" id="10224"/>
    <lineage>
        <taxon>Eukaryota</taxon>
        <taxon>Metazoa</taxon>
        <taxon>Hemichordata</taxon>
        <taxon>Enteropneusta</taxon>
        <taxon>Harrimaniidae</taxon>
        <taxon>Saccoglossus</taxon>
    </lineage>
</organism>
<dbReference type="GeneID" id="102803088"/>
<keyword evidence="3" id="KW-1185">Reference proteome</keyword>
<dbReference type="InterPro" id="IPR013249">
    <property type="entry name" value="RNA_pol_sigma70_r4_t2"/>
</dbReference>
<protein>
    <submittedName>
        <fullName evidence="4">Uncharacterized protein LOC102803088</fullName>
    </submittedName>
</protein>
<dbReference type="InterPro" id="IPR036388">
    <property type="entry name" value="WH-like_DNA-bd_sf"/>
</dbReference>
<dbReference type="SUPFAM" id="SSF46689">
    <property type="entry name" value="Homeodomain-like"/>
    <property type="match status" value="1"/>
</dbReference>
<evidence type="ECO:0000259" key="2">
    <source>
        <dbReference type="Pfam" id="PF08281"/>
    </source>
</evidence>
<gene>
    <name evidence="4" type="primary">LOC102803088</name>
</gene>
<dbReference type="RefSeq" id="XP_006823812.1">
    <property type="nucleotide sequence ID" value="XM_006823749.1"/>
</dbReference>
<sequence length="158" mass="18201">MPKVRELSIYEEFTKGNIEAQYTEGVSNKEIARRLGISEGSVRFNLRKLHLRGSMSNRRRSGRPRRTTQHEDRLLIRSRLANRFHTARDLRANFNQLTGKRLSLSTIKSRLYKDGNLRGCVAKKKPKLQPRHIAAQFQFARQHIDSGAVGSSYLVGRI</sequence>
<proteinExistence type="predicted"/>
<dbReference type="InterPro" id="IPR002492">
    <property type="entry name" value="Transposase_Tc1-like"/>
</dbReference>
<dbReference type="InterPro" id="IPR009057">
    <property type="entry name" value="Homeodomain-like_sf"/>
</dbReference>
<feature type="domain" description="Transposase Tc1-like" evidence="1">
    <location>
        <begin position="73"/>
        <end position="145"/>
    </location>
</feature>
<name>A0ABM0MUX1_SACKO</name>
<evidence type="ECO:0000313" key="4">
    <source>
        <dbReference type="RefSeq" id="XP_006823812.1"/>
    </source>
</evidence>
<feature type="domain" description="RNA polymerase sigma factor 70 region 4 type 2" evidence="2">
    <location>
        <begin position="21"/>
        <end position="47"/>
    </location>
</feature>
<dbReference type="Proteomes" id="UP000694865">
    <property type="component" value="Unplaced"/>
</dbReference>
<dbReference type="Pfam" id="PF08281">
    <property type="entry name" value="Sigma70_r4_2"/>
    <property type="match status" value="1"/>
</dbReference>
<evidence type="ECO:0000313" key="3">
    <source>
        <dbReference type="Proteomes" id="UP000694865"/>
    </source>
</evidence>
<dbReference type="Gene3D" id="1.10.10.10">
    <property type="entry name" value="Winged helix-like DNA-binding domain superfamily/Winged helix DNA-binding domain"/>
    <property type="match status" value="1"/>
</dbReference>
<evidence type="ECO:0000259" key="1">
    <source>
        <dbReference type="Pfam" id="PF01498"/>
    </source>
</evidence>
<accession>A0ABM0MUX1</accession>